<keyword evidence="2" id="KW-1133">Transmembrane helix</keyword>
<accession>A0A9D4WBP6</accession>
<evidence type="ECO:0000256" key="1">
    <source>
        <dbReference type="SAM" id="MobiDB-lite"/>
    </source>
</evidence>
<dbReference type="OrthoDB" id="1432436at2759"/>
<evidence type="ECO:0000313" key="4">
    <source>
        <dbReference type="Proteomes" id="UP001058974"/>
    </source>
</evidence>
<keyword evidence="2" id="KW-0472">Membrane</keyword>
<dbReference type="EMBL" id="JAMSHJ010000006">
    <property type="protein sequence ID" value="KAI5399116.1"/>
    <property type="molecule type" value="Genomic_DNA"/>
</dbReference>
<evidence type="ECO:0000256" key="2">
    <source>
        <dbReference type="SAM" id="Phobius"/>
    </source>
</evidence>
<feature type="region of interest" description="Disordered" evidence="1">
    <location>
        <begin position="1"/>
        <end position="21"/>
    </location>
</feature>
<evidence type="ECO:0000313" key="3">
    <source>
        <dbReference type="EMBL" id="KAI5399116.1"/>
    </source>
</evidence>
<keyword evidence="4" id="KW-1185">Reference proteome</keyword>
<organism evidence="3 4">
    <name type="scientific">Pisum sativum</name>
    <name type="common">Garden pea</name>
    <name type="synonym">Lathyrus oleraceus</name>
    <dbReference type="NCBI Taxonomy" id="3888"/>
    <lineage>
        <taxon>Eukaryota</taxon>
        <taxon>Viridiplantae</taxon>
        <taxon>Streptophyta</taxon>
        <taxon>Embryophyta</taxon>
        <taxon>Tracheophyta</taxon>
        <taxon>Spermatophyta</taxon>
        <taxon>Magnoliopsida</taxon>
        <taxon>eudicotyledons</taxon>
        <taxon>Gunneridae</taxon>
        <taxon>Pentapetalae</taxon>
        <taxon>rosids</taxon>
        <taxon>fabids</taxon>
        <taxon>Fabales</taxon>
        <taxon>Fabaceae</taxon>
        <taxon>Papilionoideae</taxon>
        <taxon>50 kb inversion clade</taxon>
        <taxon>NPAAA clade</taxon>
        <taxon>Hologalegina</taxon>
        <taxon>IRL clade</taxon>
        <taxon>Fabeae</taxon>
        <taxon>Lathyrus</taxon>
    </lineage>
</organism>
<comment type="caution">
    <text evidence="3">The sequence shown here is derived from an EMBL/GenBank/DDBJ whole genome shotgun (WGS) entry which is preliminary data.</text>
</comment>
<evidence type="ECO:0008006" key="5">
    <source>
        <dbReference type="Google" id="ProtNLM"/>
    </source>
</evidence>
<proteinExistence type="predicted"/>
<name>A0A9D4WBP6_PEA</name>
<sequence>MNQGTNWYRHMGDGKIRMGNNHKKKKENITSFNGGGASGGNGGGNDIAGLILAAVGFIAVVTFSITKHRTKPKPKPQNSLDQKFNKSIEDHEIETNQGFHALLQPSTATTKDQDVALCEAITDAKSINHTFIEEDKIESVYETKTISEVVSETSFHHDEIVLSDDFNSESAVSEAEKMDDDDDEAASEIVTEKNCSWNTILNTAEKQDLSSKDEGEKIDMQNEEHGGEKTDTEVAAAADVIVEAETEITSEEKEGNLAMEVNDQDHESILVSNSNQFSSLLLLLPGLLLLLVLLLLMHFTKNIFSAIGL</sequence>
<feature type="transmembrane region" description="Helical" evidence="2">
    <location>
        <begin position="280"/>
        <end position="299"/>
    </location>
</feature>
<reference evidence="3 4" key="1">
    <citation type="journal article" date="2022" name="Nat. Genet.">
        <title>Improved pea reference genome and pan-genome highlight genomic features and evolutionary characteristics.</title>
        <authorList>
            <person name="Yang T."/>
            <person name="Liu R."/>
            <person name="Luo Y."/>
            <person name="Hu S."/>
            <person name="Wang D."/>
            <person name="Wang C."/>
            <person name="Pandey M.K."/>
            <person name="Ge S."/>
            <person name="Xu Q."/>
            <person name="Li N."/>
            <person name="Li G."/>
            <person name="Huang Y."/>
            <person name="Saxena R.K."/>
            <person name="Ji Y."/>
            <person name="Li M."/>
            <person name="Yan X."/>
            <person name="He Y."/>
            <person name="Liu Y."/>
            <person name="Wang X."/>
            <person name="Xiang C."/>
            <person name="Varshney R.K."/>
            <person name="Ding H."/>
            <person name="Gao S."/>
            <person name="Zong X."/>
        </authorList>
    </citation>
    <scope>NUCLEOTIDE SEQUENCE [LARGE SCALE GENOMIC DNA]</scope>
    <source>
        <strain evidence="3 4">cv. Zhongwan 6</strain>
    </source>
</reference>
<protein>
    <recommendedName>
        <fullName evidence="5">Transmembrane protein</fullName>
    </recommendedName>
</protein>
<dbReference type="Proteomes" id="UP001058974">
    <property type="component" value="Chromosome 6"/>
</dbReference>
<feature type="transmembrane region" description="Helical" evidence="2">
    <location>
        <begin position="47"/>
        <end position="65"/>
    </location>
</feature>
<dbReference type="Gramene" id="Psat06G0447900-T1">
    <property type="protein sequence ID" value="KAI5399116.1"/>
    <property type="gene ID" value="KIW84_064479"/>
</dbReference>
<keyword evidence="2" id="KW-0812">Transmembrane</keyword>
<gene>
    <name evidence="3" type="ORF">KIW84_064479</name>
</gene>
<dbReference type="Gramene" id="Psat6g164000.1">
    <property type="protein sequence ID" value="Psat6g164000.1.cds"/>
    <property type="gene ID" value="Psat6g164000"/>
</dbReference>
<dbReference type="AlphaFoldDB" id="A0A9D4WBP6"/>